<gene>
    <name evidence="10" type="primary">Cdk9_1</name>
    <name evidence="10" type="ORF">TODMEX_R02680</name>
</gene>
<accession>A0A851DR21</accession>
<dbReference type="SUPFAM" id="SSF56112">
    <property type="entry name" value="Protein kinase-like (PK-like)"/>
    <property type="match status" value="1"/>
</dbReference>
<dbReference type="AlphaFoldDB" id="A0A851DR21"/>
<dbReference type="InterPro" id="IPR008271">
    <property type="entry name" value="Ser/Thr_kinase_AS"/>
</dbReference>
<comment type="subcellular location">
    <subcellularLocation>
        <location evidence="1">Nucleus</location>
    </subcellularLocation>
</comment>
<dbReference type="GO" id="GO:0008353">
    <property type="term" value="F:RNA polymerase II CTD heptapeptide repeat kinase activity"/>
    <property type="evidence" value="ECO:0007669"/>
    <property type="project" value="TreeGrafter"/>
</dbReference>
<dbReference type="Pfam" id="PF00069">
    <property type="entry name" value="Pkinase"/>
    <property type="match status" value="1"/>
</dbReference>
<dbReference type="InterPro" id="IPR050108">
    <property type="entry name" value="CDK"/>
</dbReference>
<name>A0A851DR21_TODME</name>
<evidence type="ECO:0000259" key="9">
    <source>
        <dbReference type="PROSITE" id="PS50011"/>
    </source>
</evidence>
<comment type="caution">
    <text evidence="10">The sequence shown here is derived from an EMBL/GenBank/DDBJ whole genome shotgun (WGS) entry which is preliminary data.</text>
</comment>
<dbReference type="EMBL" id="WEIS01100911">
    <property type="protein sequence ID" value="NWI71090.1"/>
    <property type="molecule type" value="Genomic_DNA"/>
</dbReference>
<evidence type="ECO:0000256" key="5">
    <source>
        <dbReference type="ARBA" id="ARBA00022741"/>
    </source>
</evidence>
<dbReference type="OrthoDB" id="204883at2759"/>
<evidence type="ECO:0000313" key="11">
    <source>
        <dbReference type="Proteomes" id="UP000660247"/>
    </source>
</evidence>
<dbReference type="GO" id="GO:0004693">
    <property type="term" value="F:cyclin-dependent protein serine/threonine kinase activity"/>
    <property type="evidence" value="ECO:0007669"/>
    <property type="project" value="TreeGrafter"/>
</dbReference>
<comment type="similarity">
    <text evidence="2">Belongs to the protein kinase superfamily. CMGC Ser/Thr protein kinase family. CDC2/CDKX subfamily.</text>
</comment>
<keyword evidence="4" id="KW-0808">Transferase</keyword>
<evidence type="ECO:0000256" key="1">
    <source>
        <dbReference type="ARBA" id="ARBA00004123"/>
    </source>
</evidence>
<keyword evidence="3" id="KW-0723">Serine/threonine-protein kinase</keyword>
<organism evidence="10 11">
    <name type="scientific">Todus mexicanus</name>
    <name type="common">Puerto Rican tody</name>
    <dbReference type="NCBI Taxonomy" id="135184"/>
    <lineage>
        <taxon>Eukaryota</taxon>
        <taxon>Metazoa</taxon>
        <taxon>Chordata</taxon>
        <taxon>Craniata</taxon>
        <taxon>Vertebrata</taxon>
        <taxon>Euteleostomi</taxon>
        <taxon>Archelosauria</taxon>
        <taxon>Archosauria</taxon>
        <taxon>Dinosauria</taxon>
        <taxon>Saurischia</taxon>
        <taxon>Theropoda</taxon>
        <taxon>Coelurosauria</taxon>
        <taxon>Aves</taxon>
        <taxon>Neognathae</taxon>
        <taxon>Neoaves</taxon>
        <taxon>Telluraves</taxon>
        <taxon>Coraciimorphae</taxon>
        <taxon>Coraciiformes</taxon>
        <taxon>Todidae</taxon>
        <taxon>Todus</taxon>
    </lineage>
</organism>
<dbReference type="GO" id="GO:0005524">
    <property type="term" value="F:ATP binding"/>
    <property type="evidence" value="ECO:0007669"/>
    <property type="project" value="UniProtKB-KW"/>
</dbReference>
<evidence type="ECO:0000256" key="7">
    <source>
        <dbReference type="ARBA" id="ARBA00022840"/>
    </source>
</evidence>
<dbReference type="PANTHER" id="PTHR24056:SF233">
    <property type="entry name" value="CYCLIN-DEPENDENT KINASE 9"/>
    <property type="match status" value="1"/>
</dbReference>
<evidence type="ECO:0000256" key="6">
    <source>
        <dbReference type="ARBA" id="ARBA00022777"/>
    </source>
</evidence>
<dbReference type="Proteomes" id="UP000660247">
    <property type="component" value="Unassembled WGS sequence"/>
</dbReference>
<evidence type="ECO:0000256" key="3">
    <source>
        <dbReference type="ARBA" id="ARBA00022527"/>
    </source>
</evidence>
<keyword evidence="6 10" id="KW-0418">Kinase</keyword>
<dbReference type="GO" id="GO:0005634">
    <property type="term" value="C:nucleus"/>
    <property type="evidence" value="ECO:0007669"/>
    <property type="project" value="UniProtKB-SubCell"/>
</dbReference>
<keyword evidence="11" id="KW-1185">Reference proteome</keyword>
<evidence type="ECO:0000256" key="2">
    <source>
        <dbReference type="ARBA" id="ARBA00006485"/>
    </source>
</evidence>
<feature type="domain" description="Protein kinase" evidence="9">
    <location>
        <begin position="1"/>
        <end position="220"/>
    </location>
</feature>
<reference evidence="10" key="1">
    <citation type="submission" date="2019-10" db="EMBL/GenBank/DDBJ databases">
        <title>Bird 10,000 Genomes (B10K) Project - Family phase.</title>
        <authorList>
            <person name="Zhang G."/>
        </authorList>
    </citation>
    <scope>NUCLEOTIDE SEQUENCE</scope>
    <source>
        <strain evidence="10">B10K-DU-002-69</strain>
        <tissue evidence="10">Muscle</tissue>
    </source>
</reference>
<keyword evidence="7" id="KW-0067">ATP-binding</keyword>
<evidence type="ECO:0000256" key="4">
    <source>
        <dbReference type="ARBA" id="ARBA00022679"/>
    </source>
</evidence>
<keyword evidence="8" id="KW-0539">Nucleus</keyword>
<proteinExistence type="inferred from homology"/>
<dbReference type="InterPro" id="IPR011009">
    <property type="entry name" value="Kinase-like_dom_sf"/>
</dbReference>
<dbReference type="InterPro" id="IPR000719">
    <property type="entry name" value="Prot_kinase_dom"/>
</dbReference>
<dbReference type="Gene3D" id="1.10.510.10">
    <property type="entry name" value="Transferase(Phosphotransferase) domain 1"/>
    <property type="match status" value="1"/>
</dbReference>
<keyword evidence="5" id="KW-0547">Nucleotide-binding</keyword>
<protein>
    <submittedName>
        <fullName evidence="10">CDK9 kinase</fullName>
    </submittedName>
</protein>
<dbReference type="SMART" id="SM00220">
    <property type="entry name" value="S_TKc"/>
    <property type="match status" value="1"/>
</dbReference>
<dbReference type="PROSITE" id="PS50011">
    <property type="entry name" value="PROTEIN_KINASE_DOM"/>
    <property type="match status" value="1"/>
</dbReference>
<feature type="non-terminal residue" evidence="10">
    <location>
        <position position="241"/>
    </location>
</feature>
<dbReference type="PANTHER" id="PTHR24056">
    <property type="entry name" value="CELL DIVISION PROTEIN KINASE"/>
    <property type="match status" value="1"/>
</dbReference>
<dbReference type="FunFam" id="1.10.510.10:FF:000203">
    <property type="entry name" value="Cyclin-dependent kinase 9"/>
    <property type="match status" value="1"/>
</dbReference>
<evidence type="ECO:0000313" key="10">
    <source>
        <dbReference type="EMBL" id="NWI71090.1"/>
    </source>
</evidence>
<sequence length="241" mass="28196">HNCCKGTIYLVFDFCEHDLAGLLSNACAKFMVSKTKKVMQMLLNELYYTYRNEILYQDLKAANVLMPLDRVLKTLDWLRLSVWVRTARQTDSCTNWVITLWYRLPEPLLGKSPPINLWGTGCFMADRWTHSPIMQGNTEQLHLTLISQICRSITSQVWLNMDKYELYQKLDCPKSQKHKVKDYLKAYVQDPYALNLINKLLVLDPTQQIDNDNVLSHDVLWSDPMFSDLKNMLSTHNQSVW</sequence>
<feature type="non-terminal residue" evidence="10">
    <location>
        <position position="1"/>
    </location>
</feature>
<dbReference type="PROSITE" id="PS00108">
    <property type="entry name" value="PROTEIN_KINASE_ST"/>
    <property type="match status" value="1"/>
</dbReference>
<evidence type="ECO:0000256" key="8">
    <source>
        <dbReference type="ARBA" id="ARBA00023242"/>
    </source>
</evidence>